<dbReference type="InterPro" id="IPR001753">
    <property type="entry name" value="Enoyl-CoA_hydra/iso"/>
</dbReference>
<dbReference type="PANTHER" id="PTHR11941">
    <property type="entry name" value="ENOYL-COA HYDRATASE-RELATED"/>
    <property type="match status" value="1"/>
</dbReference>
<evidence type="ECO:0000256" key="7">
    <source>
        <dbReference type="RuleBase" id="RU003707"/>
    </source>
</evidence>
<evidence type="ECO:0000256" key="2">
    <source>
        <dbReference type="ARBA" id="ARBA00012076"/>
    </source>
</evidence>
<dbReference type="GO" id="GO:0005739">
    <property type="term" value="C:mitochondrion"/>
    <property type="evidence" value="ECO:0007669"/>
    <property type="project" value="TreeGrafter"/>
</dbReference>
<keyword evidence="9" id="KW-1185">Reference proteome</keyword>
<evidence type="ECO:0000313" key="8">
    <source>
        <dbReference type="EMBL" id="CDO56813.1"/>
    </source>
</evidence>
<dbReference type="Proteomes" id="UP000242525">
    <property type="component" value="Unassembled WGS sequence"/>
</dbReference>
<dbReference type="Pfam" id="PF00378">
    <property type="entry name" value="ECH_1"/>
    <property type="match status" value="1"/>
</dbReference>
<dbReference type="GO" id="GO:0016787">
    <property type="term" value="F:hydrolase activity"/>
    <property type="evidence" value="ECO:0007669"/>
    <property type="project" value="UniProtKB-KW"/>
</dbReference>
<reference evidence="8" key="1">
    <citation type="submission" date="2014-03" db="EMBL/GenBank/DDBJ databases">
        <authorList>
            <person name="Casaregola S."/>
        </authorList>
    </citation>
    <scope>NUCLEOTIDE SEQUENCE [LARGE SCALE GENOMIC DNA]</scope>
    <source>
        <strain evidence="8">CLIB 918</strain>
    </source>
</reference>
<sequence>MSSNLSKTVASTTATNRLLQLQRIMTTNNTTATDQLEYLLVSNPAPAVLLVQLNRPKALNALCDGLFLELNRVLQDADKNDDIRAIVITGSERSFAAGADIKEMRDRSFGDVYYKEFITNWSDITLISKPIIAAVNGFALGGGCELALSCDIIYAGEKAVFGQPEIKIGVIPGAGGSQRLTAAIGKAKAMELILTGRNFSAADALNWGMVANIFKPENLVEEAIKAAQEIAAFSPIAVKAAKEVVNESFNTNLEQGLRYERRVFHGLFGTQDQKEGMSAFLEKRKPSFTGK</sequence>
<accession>A0A0J9XH11</accession>
<dbReference type="FunFam" id="1.10.12.10:FF:000001">
    <property type="entry name" value="Probable enoyl-CoA hydratase, mitochondrial"/>
    <property type="match status" value="1"/>
</dbReference>
<dbReference type="OrthoDB" id="410701at2759"/>
<name>A0A0J9XH11_GEOCN</name>
<proteinExistence type="inferred from homology"/>
<dbReference type="SUPFAM" id="SSF52096">
    <property type="entry name" value="ClpP/crotonase"/>
    <property type="match status" value="1"/>
</dbReference>
<dbReference type="GO" id="GO:0004300">
    <property type="term" value="F:enoyl-CoA hydratase activity"/>
    <property type="evidence" value="ECO:0007669"/>
    <property type="project" value="UniProtKB-EC"/>
</dbReference>
<keyword evidence="3" id="KW-0276">Fatty acid metabolism</keyword>
<comment type="similarity">
    <text evidence="1 7">Belongs to the enoyl-CoA hydratase/isomerase family.</text>
</comment>
<keyword evidence="4" id="KW-0443">Lipid metabolism</keyword>
<dbReference type="EC" id="4.2.1.17" evidence="2"/>
<dbReference type="Gene3D" id="1.10.12.10">
    <property type="entry name" value="Lyase 2-enoyl-coa Hydratase, Chain A, domain 2"/>
    <property type="match status" value="1"/>
</dbReference>
<dbReference type="Gene3D" id="3.90.226.10">
    <property type="entry name" value="2-enoyl-CoA Hydratase, Chain A, domain 1"/>
    <property type="match status" value="1"/>
</dbReference>
<evidence type="ECO:0000256" key="6">
    <source>
        <dbReference type="ARBA" id="ARBA00073937"/>
    </source>
</evidence>
<evidence type="ECO:0000256" key="4">
    <source>
        <dbReference type="ARBA" id="ARBA00023098"/>
    </source>
</evidence>
<dbReference type="AlphaFoldDB" id="A0A0J9XH11"/>
<dbReference type="FunFam" id="3.90.226.10:FF:000019">
    <property type="entry name" value="Enoyl-CoA hydratase, mitochondrial"/>
    <property type="match status" value="1"/>
</dbReference>
<keyword evidence="5" id="KW-0456">Lyase</keyword>
<evidence type="ECO:0000256" key="5">
    <source>
        <dbReference type="ARBA" id="ARBA00023239"/>
    </source>
</evidence>
<dbReference type="EMBL" id="CCBN010000017">
    <property type="protein sequence ID" value="CDO56813.1"/>
    <property type="molecule type" value="Genomic_DNA"/>
</dbReference>
<evidence type="ECO:0000256" key="1">
    <source>
        <dbReference type="ARBA" id="ARBA00005254"/>
    </source>
</evidence>
<keyword evidence="8" id="KW-0378">Hydrolase</keyword>
<dbReference type="InterPro" id="IPR018376">
    <property type="entry name" value="Enoyl-CoA_hyd/isom_CS"/>
</dbReference>
<dbReference type="CDD" id="cd06558">
    <property type="entry name" value="crotonase-like"/>
    <property type="match status" value="1"/>
</dbReference>
<comment type="caution">
    <text evidence="8">The sequence shown here is derived from an EMBL/GenBank/DDBJ whole genome shotgun (WGS) entry which is preliminary data.</text>
</comment>
<dbReference type="PANTHER" id="PTHR11941:SF158">
    <property type="entry name" value="ENOYL-COA HYDRATASE (AFU_ORTHOLOGUE AFUA_2G10650)"/>
    <property type="match status" value="1"/>
</dbReference>
<evidence type="ECO:0000313" key="9">
    <source>
        <dbReference type="Proteomes" id="UP000242525"/>
    </source>
</evidence>
<dbReference type="STRING" id="1173061.A0A0J9XH11"/>
<dbReference type="InterPro" id="IPR029045">
    <property type="entry name" value="ClpP/crotonase-like_dom_sf"/>
</dbReference>
<dbReference type="InterPro" id="IPR014748">
    <property type="entry name" value="Enoyl-CoA_hydra_C"/>
</dbReference>
<evidence type="ECO:0000256" key="3">
    <source>
        <dbReference type="ARBA" id="ARBA00022832"/>
    </source>
</evidence>
<protein>
    <recommendedName>
        <fullName evidence="6">Probable enoyl-CoA hydratase, mitochondrial</fullName>
        <ecNumber evidence="2">4.2.1.17</ecNumber>
    </recommendedName>
</protein>
<dbReference type="GO" id="GO:0006635">
    <property type="term" value="P:fatty acid beta-oxidation"/>
    <property type="evidence" value="ECO:0007669"/>
    <property type="project" value="TreeGrafter"/>
</dbReference>
<dbReference type="PROSITE" id="PS00166">
    <property type="entry name" value="ENOYL_COA_HYDRATASE"/>
    <property type="match status" value="1"/>
</dbReference>
<gene>
    <name evidence="8" type="ORF">BN980_GECA17s00461g</name>
</gene>
<organism evidence="8 9">
    <name type="scientific">Geotrichum candidum</name>
    <name type="common">Oospora lactis</name>
    <name type="synonym">Dipodascus geotrichum</name>
    <dbReference type="NCBI Taxonomy" id="1173061"/>
    <lineage>
        <taxon>Eukaryota</taxon>
        <taxon>Fungi</taxon>
        <taxon>Dikarya</taxon>
        <taxon>Ascomycota</taxon>
        <taxon>Saccharomycotina</taxon>
        <taxon>Dipodascomycetes</taxon>
        <taxon>Dipodascales</taxon>
        <taxon>Dipodascaceae</taxon>
        <taxon>Geotrichum</taxon>
    </lineage>
</organism>